<gene>
    <name evidence="7" type="ORF">MMF97_00625</name>
</gene>
<name>A0ABS9ZS34_9SPHI</name>
<dbReference type="PANTHER" id="PTHR43133:SF46">
    <property type="entry name" value="RNA POLYMERASE SIGMA-70 FACTOR ECF SUBFAMILY"/>
    <property type="match status" value="1"/>
</dbReference>
<evidence type="ECO:0000259" key="5">
    <source>
        <dbReference type="Pfam" id="PF04542"/>
    </source>
</evidence>
<feature type="domain" description="RNA polymerase sigma-70 region 2" evidence="5">
    <location>
        <begin position="2"/>
        <end position="54"/>
    </location>
</feature>
<evidence type="ECO:0000256" key="3">
    <source>
        <dbReference type="ARBA" id="ARBA00023082"/>
    </source>
</evidence>
<keyword evidence="4" id="KW-0804">Transcription</keyword>
<accession>A0ABS9ZS34</accession>
<dbReference type="Gene3D" id="1.10.10.10">
    <property type="entry name" value="Winged helix-like DNA-binding domain superfamily/Winged helix DNA-binding domain"/>
    <property type="match status" value="1"/>
</dbReference>
<keyword evidence="8" id="KW-1185">Reference proteome</keyword>
<proteinExistence type="inferred from homology"/>
<dbReference type="PANTHER" id="PTHR43133">
    <property type="entry name" value="RNA POLYMERASE ECF-TYPE SIGMA FACTO"/>
    <property type="match status" value="1"/>
</dbReference>
<organism evidence="7 8">
    <name type="scientific">Pedobacter montanisoli</name>
    <dbReference type="NCBI Taxonomy" id="2923277"/>
    <lineage>
        <taxon>Bacteria</taxon>
        <taxon>Pseudomonadati</taxon>
        <taxon>Bacteroidota</taxon>
        <taxon>Sphingobacteriia</taxon>
        <taxon>Sphingobacteriales</taxon>
        <taxon>Sphingobacteriaceae</taxon>
        <taxon>Pedobacter</taxon>
    </lineage>
</organism>
<comment type="similarity">
    <text evidence="1">Belongs to the sigma-70 factor family. ECF subfamily.</text>
</comment>
<protein>
    <submittedName>
        <fullName evidence="7">Sigma-70 family RNA polymerase sigma factor</fullName>
    </submittedName>
</protein>
<evidence type="ECO:0000256" key="4">
    <source>
        <dbReference type="ARBA" id="ARBA00023163"/>
    </source>
</evidence>
<evidence type="ECO:0000259" key="6">
    <source>
        <dbReference type="Pfam" id="PF08281"/>
    </source>
</evidence>
<dbReference type="InterPro" id="IPR036388">
    <property type="entry name" value="WH-like_DNA-bd_sf"/>
</dbReference>
<dbReference type="InterPro" id="IPR013324">
    <property type="entry name" value="RNA_pol_sigma_r3/r4-like"/>
</dbReference>
<keyword evidence="2" id="KW-0805">Transcription regulation</keyword>
<dbReference type="SUPFAM" id="SSF88659">
    <property type="entry name" value="Sigma3 and sigma4 domains of RNA polymerase sigma factors"/>
    <property type="match status" value="1"/>
</dbReference>
<reference evidence="7" key="1">
    <citation type="submission" date="2022-03" db="EMBL/GenBank/DDBJ databases">
        <authorList>
            <person name="Woo C.Y."/>
        </authorList>
    </citation>
    <scope>NUCLEOTIDE SEQUENCE</scope>
    <source>
        <strain evidence="7">CYS-01</strain>
    </source>
</reference>
<keyword evidence="3" id="KW-0731">Sigma factor</keyword>
<dbReference type="NCBIfam" id="TIGR02937">
    <property type="entry name" value="sigma70-ECF"/>
    <property type="match status" value="1"/>
</dbReference>
<comment type="caution">
    <text evidence="7">The sequence shown here is derived from an EMBL/GenBank/DDBJ whole genome shotgun (WGS) entry which is preliminary data.</text>
</comment>
<sequence>MNYVHDKDIAEDLVQEFFIKYWEQHADRPDPDNFKSYAARATKNISIDFIRKRTVQQKREDWLPDLPEAFDPQKDQDDLDQRHARLVRIFELIDDLPQGQKQILKLHALEKLTYAQIAERQGISINTVRTQLTRAYRSLRKSATGLILLSLLKHL</sequence>
<evidence type="ECO:0000313" key="7">
    <source>
        <dbReference type="EMBL" id="MCJ0741192.1"/>
    </source>
</evidence>
<dbReference type="InterPro" id="IPR014284">
    <property type="entry name" value="RNA_pol_sigma-70_dom"/>
</dbReference>
<dbReference type="Proteomes" id="UP001165460">
    <property type="component" value="Unassembled WGS sequence"/>
</dbReference>
<dbReference type="InterPro" id="IPR013325">
    <property type="entry name" value="RNA_pol_sigma_r2"/>
</dbReference>
<dbReference type="EMBL" id="JALGBH010000001">
    <property type="protein sequence ID" value="MCJ0741192.1"/>
    <property type="molecule type" value="Genomic_DNA"/>
</dbReference>
<evidence type="ECO:0000313" key="8">
    <source>
        <dbReference type="Proteomes" id="UP001165460"/>
    </source>
</evidence>
<dbReference type="SUPFAM" id="SSF88946">
    <property type="entry name" value="Sigma2 domain of RNA polymerase sigma factors"/>
    <property type="match status" value="1"/>
</dbReference>
<dbReference type="Pfam" id="PF08281">
    <property type="entry name" value="Sigma70_r4_2"/>
    <property type="match status" value="1"/>
</dbReference>
<dbReference type="Pfam" id="PF04542">
    <property type="entry name" value="Sigma70_r2"/>
    <property type="match status" value="1"/>
</dbReference>
<dbReference type="Gene3D" id="1.10.1740.10">
    <property type="match status" value="1"/>
</dbReference>
<dbReference type="InterPro" id="IPR039425">
    <property type="entry name" value="RNA_pol_sigma-70-like"/>
</dbReference>
<dbReference type="CDD" id="cd06171">
    <property type="entry name" value="Sigma70_r4"/>
    <property type="match status" value="1"/>
</dbReference>
<feature type="domain" description="RNA polymerase sigma factor 70 region 4 type 2" evidence="6">
    <location>
        <begin position="88"/>
        <end position="139"/>
    </location>
</feature>
<dbReference type="InterPro" id="IPR013249">
    <property type="entry name" value="RNA_pol_sigma70_r4_t2"/>
</dbReference>
<dbReference type="InterPro" id="IPR007627">
    <property type="entry name" value="RNA_pol_sigma70_r2"/>
</dbReference>
<evidence type="ECO:0000256" key="1">
    <source>
        <dbReference type="ARBA" id="ARBA00010641"/>
    </source>
</evidence>
<evidence type="ECO:0000256" key="2">
    <source>
        <dbReference type="ARBA" id="ARBA00023015"/>
    </source>
</evidence>